<dbReference type="Proteomes" id="UP000271974">
    <property type="component" value="Unassembled WGS sequence"/>
</dbReference>
<dbReference type="OrthoDB" id="6160681at2759"/>
<sequence length="155" mass="18178">MNDRSRHRRERETQLEWPNVWGLPPIQHQPGNGQHHQLSTIESVQAACEHKPYTSRPGQDYQFRYDDGLSARLGVRRIPLIMRHHGKDGEILFKPPPYPIDKPLRTQRKQPKPNWTPVKCPVVPCPKPRIHFRQHIGLFCDPNLCPPNETILKHF</sequence>
<organism evidence="1 2">
    <name type="scientific">Elysia chlorotica</name>
    <name type="common">Eastern emerald elysia</name>
    <name type="synonym">Sea slug</name>
    <dbReference type="NCBI Taxonomy" id="188477"/>
    <lineage>
        <taxon>Eukaryota</taxon>
        <taxon>Metazoa</taxon>
        <taxon>Spiralia</taxon>
        <taxon>Lophotrochozoa</taxon>
        <taxon>Mollusca</taxon>
        <taxon>Gastropoda</taxon>
        <taxon>Heterobranchia</taxon>
        <taxon>Euthyneura</taxon>
        <taxon>Panpulmonata</taxon>
        <taxon>Sacoglossa</taxon>
        <taxon>Placobranchoidea</taxon>
        <taxon>Plakobranchidae</taxon>
        <taxon>Elysia</taxon>
    </lineage>
</organism>
<name>A0A3S1BXW7_ELYCH</name>
<protein>
    <submittedName>
        <fullName evidence="1">Uncharacterized protein</fullName>
    </submittedName>
</protein>
<dbReference type="EMBL" id="RQTK01000557">
    <property type="protein sequence ID" value="RUS77721.1"/>
    <property type="molecule type" value="Genomic_DNA"/>
</dbReference>
<dbReference type="AlphaFoldDB" id="A0A3S1BXW7"/>
<proteinExistence type="predicted"/>
<gene>
    <name evidence="1" type="ORF">EGW08_014509</name>
</gene>
<evidence type="ECO:0000313" key="2">
    <source>
        <dbReference type="Proteomes" id="UP000271974"/>
    </source>
</evidence>
<keyword evidence="2" id="KW-1185">Reference proteome</keyword>
<accession>A0A3S1BXW7</accession>
<reference evidence="1 2" key="1">
    <citation type="submission" date="2019-01" db="EMBL/GenBank/DDBJ databases">
        <title>A draft genome assembly of the solar-powered sea slug Elysia chlorotica.</title>
        <authorList>
            <person name="Cai H."/>
            <person name="Li Q."/>
            <person name="Fang X."/>
            <person name="Li J."/>
            <person name="Curtis N.E."/>
            <person name="Altenburger A."/>
            <person name="Shibata T."/>
            <person name="Feng M."/>
            <person name="Maeda T."/>
            <person name="Schwartz J.A."/>
            <person name="Shigenobu S."/>
            <person name="Lundholm N."/>
            <person name="Nishiyama T."/>
            <person name="Yang H."/>
            <person name="Hasebe M."/>
            <person name="Li S."/>
            <person name="Pierce S.K."/>
            <person name="Wang J."/>
        </authorList>
    </citation>
    <scope>NUCLEOTIDE SEQUENCE [LARGE SCALE GENOMIC DNA]</scope>
    <source>
        <strain evidence="1">EC2010</strain>
        <tissue evidence="1">Whole organism of an adult</tissue>
    </source>
</reference>
<evidence type="ECO:0000313" key="1">
    <source>
        <dbReference type="EMBL" id="RUS77721.1"/>
    </source>
</evidence>
<comment type="caution">
    <text evidence="1">The sequence shown here is derived from an EMBL/GenBank/DDBJ whole genome shotgun (WGS) entry which is preliminary data.</text>
</comment>